<keyword evidence="3" id="KW-1185">Reference proteome</keyword>
<dbReference type="Proteomes" id="UP000515344">
    <property type="component" value="Chromosome"/>
</dbReference>
<keyword evidence="1" id="KW-1133">Transmembrane helix</keyword>
<organism evidence="2 3">
    <name type="scientific">Lacibacter sediminis</name>
    <dbReference type="NCBI Taxonomy" id="2760713"/>
    <lineage>
        <taxon>Bacteria</taxon>
        <taxon>Pseudomonadati</taxon>
        <taxon>Bacteroidota</taxon>
        <taxon>Chitinophagia</taxon>
        <taxon>Chitinophagales</taxon>
        <taxon>Chitinophagaceae</taxon>
        <taxon>Lacibacter</taxon>
    </lineage>
</organism>
<dbReference type="Pfam" id="PF05573">
    <property type="entry name" value="NosL"/>
    <property type="match status" value="1"/>
</dbReference>
<dbReference type="PANTHER" id="PTHR41247:SF1">
    <property type="entry name" value="HTH-TYPE TRANSCRIPTIONAL REPRESSOR YCNK"/>
    <property type="match status" value="1"/>
</dbReference>
<name>A0A7G5XD28_9BACT</name>
<feature type="transmembrane region" description="Helical" evidence="1">
    <location>
        <begin position="167"/>
        <end position="184"/>
    </location>
</feature>
<sequence>MNRPLSPIARMLSLICGIALFVVIFVPMWRIDLTAPQYPEGLVLKIHANKLAGDVDVISGLNHYIGMRRLRTEDFVEFTILPYLIGAFALFGMLTFLVNRRWFFYTWTALYIAFGVIAMFDFYRWEYNYGHNLDPAAAIIVPGMAYQPPLIGFKQLLNFGAYSFPDVGGYIFLSVGLILVILAYREWKVKPKNIAAAGSLLLMLTMQGCSSGPQPIAFGKDACHFCRMVISDQRFGAEVITNKNKVYKFDDVHCVVSFIKSGTVPSTEIASVYLVDFAEKGKLVKAEESFLLQGDQLRSPMGGNVAAFAVADSMKKFQQDLKGVPVNWKELIQ</sequence>
<keyword evidence="1" id="KW-0812">Transmembrane</keyword>
<keyword evidence="1" id="KW-0472">Membrane</keyword>
<evidence type="ECO:0000256" key="1">
    <source>
        <dbReference type="SAM" id="Phobius"/>
    </source>
</evidence>
<evidence type="ECO:0000313" key="3">
    <source>
        <dbReference type="Proteomes" id="UP000515344"/>
    </source>
</evidence>
<dbReference type="KEGG" id="lacs:H4075_14995"/>
<dbReference type="RefSeq" id="WP_182801646.1">
    <property type="nucleotide sequence ID" value="NZ_CP060007.1"/>
</dbReference>
<protein>
    <submittedName>
        <fullName evidence="2">Nitrous oxide reductase accessory protein NosL</fullName>
    </submittedName>
</protein>
<dbReference type="InterPro" id="IPR008719">
    <property type="entry name" value="N2O_reductase_NosL"/>
</dbReference>
<gene>
    <name evidence="2" type="ORF">H4075_14995</name>
</gene>
<feature type="transmembrane region" description="Helical" evidence="1">
    <location>
        <begin position="12"/>
        <end position="31"/>
    </location>
</feature>
<dbReference type="PANTHER" id="PTHR41247">
    <property type="entry name" value="HTH-TYPE TRANSCRIPTIONAL REPRESSOR YCNK"/>
    <property type="match status" value="1"/>
</dbReference>
<proteinExistence type="predicted"/>
<dbReference type="SUPFAM" id="SSF160387">
    <property type="entry name" value="NosL/MerB-like"/>
    <property type="match status" value="1"/>
</dbReference>
<evidence type="ECO:0000313" key="2">
    <source>
        <dbReference type="EMBL" id="QNA43381.1"/>
    </source>
</evidence>
<feature type="transmembrane region" description="Helical" evidence="1">
    <location>
        <begin position="80"/>
        <end position="97"/>
    </location>
</feature>
<dbReference type="EMBL" id="CP060007">
    <property type="protein sequence ID" value="QNA43381.1"/>
    <property type="molecule type" value="Genomic_DNA"/>
</dbReference>
<accession>A0A7G5XD28</accession>
<feature type="transmembrane region" description="Helical" evidence="1">
    <location>
        <begin position="104"/>
        <end position="123"/>
    </location>
</feature>
<reference evidence="3" key="1">
    <citation type="submission" date="2020-08" db="EMBL/GenBank/DDBJ databases">
        <title>Lacibacter sp. S13-6-6 genome sequencing.</title>
        <authorList>
            <person name="Jin L."/>
        </authorList>
    </citation>
    <scope>NUCLEOTIDE SEQUENCE [LARGE SCALE GENOMIC DNA]</scope>
    <source>
        <strain evidence="3">S13-6-6</strain>
    </source>
</reference>
<dbReference type="AlphaFoldDB" id="A0A7G5XD28"/>